<keyword evidence="2" id="KW-1185">Reference proteome</keyword>
<evidence type="ECO:0000313" key="1">
    <source>
        <dbReference type="EMBL" id="NCD71691.1"/>
    </source>
</evidence>
<accession>A0A965ZLB4</accession>
<reference evidence="1" key="1">
    <citation type="submission" date="2020-01" db="EMBL/GenBank/DDBJ databases">
        <authorList>
            <person name="Seo Y.L."/>
        </authorList>
    </citation>
    <scope>NUCLEOTIDE SEQUENCE</scope>
    <source>
        <strain evidence="1">R11</strain>
    </source>
</reference>
<gene>
    <name evidence="1" type="ORF">GSY63_20160</name>
</gene>
<sequence>MTDISKLLQQAGVNPGSFPFTSRYKDIEVTSIPGADEVPIVYLRRRFVPQADSFSLLQIHTVKDGDRLDNIASQYLGDPEKFWQICDANNVLHPGELTETLGTQIKITLPAGIPGYNNA</sequence>
<proteinExistence type="predicted"/>
<organism evidence="1 2">
    <name type="scientific">Mucilaginibacter agri</name>
    <dbReference type="NCBI Taxonomy" id="2695265"/>
    <lineage>
        <taxon>Bacteria</taxon>
        <taxon>Pseudomonadati</taxon>
        <taxon>Bacteroidota</taxon>
        <taxon>Sphingobacteriia</taxon>
        <taxon>Sphingobacteriales</taxon>
        <taxon>Sphingobacteriaceae</taxon>
        <taxon>Mucilaginibacter</taxon>
    </lineage>
</organism>
<dbReference type="AlphaFoldDB" id="A0A965ZLB4"/>
<name>A0A965ZLB4_9SPHI</name>
<reference evidence="1" key="2">
    <citation type="submission" date="2020-10" db="EMBL/GenBank/DDBJ databases">
        <title>Mucilaginibacter sp. nov., isolated from soil.</title>
        <authorList>
            <person name="Jeon C.O."/>
        </authorList>
    </citation>
    <scope>NUCLEOTIDE SEQUENCE</scope>
    <source>
        <strain evidence="1">R11</strain>
    </source>
</reference>
<protein>
    <submittedName>
        <fullName evidence="1">LysM domain-containing protein</fullName>
    </submittedName>
</protein>
<dbReference type="Proteomes" id="UP000638732">
    <property type="component" value="Unassembled WGS sequence"/>
</dbReference>
<dbReference type="EMBL" id="WWEO01000045">
    <property type="protein sequence ID" value="NCD71691.1"/>
    <property type="molecule type" value="Genomic_DNA"/>
</dbReference>
<comment type="caution">
    <text evidence="1">The sequence shown here is derived from an EMBL/GenBank/DDBJ whole genome shotgun (WGS) entry which is preliminary data.</text>
</comment>
<evidence type="ECO:0000313" key="2">
    <source>
        <dbReference type="Proteomes" id="UP000638732"/>
    </source>
</evidence>
<dbReference type="RefSeq" id="WP_166587674.1">
    <property type="nucleotide sequence ID" value="NZ_WWEO01000045.1"/>
</dbReference>